<gene>
    <name evidence="7" type="ORF">OM076_17450</name>
</gene>
<dbReference type="InterPro" id="IPR036271">
    <property type="entry name" value="Tet_transcr_reg_TetR-rel_C_sf"/>
</dbReference>
<keyword evidence="3 5" id="KW-0238">DNA-binding</keyword>
<name>A0A9X3S2A0_9ACTN</name>
<organism evidence="7 8">
    <name type="scientific">Solirubrobacter ginsenosidimutans</name>
    <dbReference type="NCBI Taxonomy" id="490573"/>
    <lineage>
        <taxon>Bacteria</taxon>
        <taxon>Bacillati</taxon>
        <taxon>Actinomycetota</taxon>
        <taxon>Thermoleophilia</taxon>
        <taxon>Solirubrobacterales</taxon>
        <taxon>Solirubrobacteraceae</taxon>
        <taxon>Solirubrobacter</taxon>
    </lineage>
</organism>
<comment type="caution">
    <text evidence="7">The sequence shown here is derived from an EMBL/GenBank/DDBJ whole genome shotgun (WGS) entry which is preliminary data.</text>
</comment>
<dbReference type="EMBL" id="JAPDOD010000016">
    <property type="protein sequence ID" value="MDA0162062.1"/>
    <property type="molecule type" value="Genomic_DNA"/>
</dbReference>
<evidence type="ECO:0000256" key="1">
    <source>
        <dbReference type="ARBA" id="ARBA00022491"/>
    </source>
</evidence>
<dbReference type="SUPFAM" id="SSF46689">
    <property type="entry name" value="Homeodomain-like"/>
    <property type="match status" value="1"/>
</dbReference>
<sequence>MEARAAARASARARILDAAIKLVAREGINDVRIARIAQEAGVSPSLLHYHFASRDALLAEALEHSYELAGTIRIGPDDEPAPAAARVRTMIDQCLPADGALRDDWLLWVELWLHAARRPELRPTAARLYARMHAWFGETIAEGVASGEFTVADPQRTIDRVLALIDGYGIRALTDDPAMPIERAREEIWAAVAADLGVAAG</sequence>
<keyword evidence="4" id="KW-0804">Transcription</keyword>
<evidence type="ECO:0000259" key="6">
    <source>
        <dbReference type="PROSITE" id="PS50977"/>
    </source>
</evidence>
<evidence type="ECO:0000256" key="2">
    <source>
        <dbReference type="ARBA" id="ARBA00023015"/>
    </source>
</evidence>
<evidence type="ECO:0000256" key="3">
    <source>
        <dbReference type="ARBA" id="ARBA00023125"/>
    </source>
</evidence>
<dbReference type="PANTHER" id="PTHR30055:SF200">
    <property type="entry name" value="HTH-TYPE TRANSCRIPTIONAL REPRESSOR BDCR"/>
    <property type="match status" value="1"/>
</dbReference>
<dbReference type="InterPro" id="IPR039538">
    <property type="entry name" value="BetI_C"/>
</dbReference>
<keyword evidence="1" id="KW-0678">Repressor</keyword>
<keyword evidence="2" id="KW-0805">Transcription regulation</keyword>
<evidence type="ECO:0000256" key="4">
    <source>
        <dbReference type="ARBA" id="ARBA00023163"/>
    </source>
</evidence>
<dbReference type="InterPro" id="IPR001647">
    <property type="entry name" value="HTH_TetR"/>
</dbReference>
<keyword evidence="8" id="KW-1185">Reference proteome</keyword>
<dbReference type="RefSeq" id="WP_270041299.1">
    <property type="nucleotide sequence ID" value="NZ_JAPDOD010000016.1"/>
</dbReference>
<dbReference type="PROSITE" id="PS50977">
    <property type="entry name" value="HTH_TETR_2"/>
    <property type="match status" value="1"/>
</dbReference>
<feature type="domain" description="HTH tetR-type" evidence="6">
    <location>
        <begin position="9"/>
        <end position="69"/>
    </location>
</feature>
<dbReference type="Pfam" id="PF00440">
    <property type="entry name" value="TetR_N"/>
    <property type="match status" value="1"/>
</dbReference>
<dbReference type="GO" id="GO:0000976">
    <property type="term" value="F:transcription cis-regulatory region binding"/>
    <property type="evidence" value="ECO:0007669"/>
    <property type="project" value="TreeGrafter"/>
</dbReference>
<feature type="DNA-binding region" description="H-T-H motif" evidence="5">
    <location>
        <begin position="32"/>
        <end position="51"/>
    </location>
</feature>
<accession>A0A9X3S2A0</accession>
<dbReference type="Pfam" id="PF13977">
    <property type="entry name" value="TetR_C_6"/>
    <property type="match status" value="1"/>
</dbReference>
<dbReference type="InterPro" id="IPR050109">
    <property type="entry name" value="HTH-type_TetR-like_transc_reg"/>
</dbReference>
<dbReference type="SUPFAM" id="SSF48498">
    <property type="entry name" value="Tetracyclin repressor-like, C-terminal domain"/>
    <property type="match status" value="1"/>
</dbReference>
<dbReference type="AlphaFoldDB" id="A0A9X3S2A0"/>
<dbReference type="PRINTS" id="PR00455">
    <property type="entry name" value="HTHTETR"/>
</dbReference>
<protein>
    <submittedName>
        <fullName evidence="7">TetR family transcriptional regulator</fullName>
    </submittedName>
</protein>
<dbReference type="Gene3D" id="1.10.357.10">
    <property type="entry name" value="Tetracycline Repressor, domain 2"/>
    <property type="match status" value="1"/>
</dbReference>
<dbReference type="PANTHER" id="PTHR30055">
    <property type="entry name" value="HTH-TYPE TRANSCRIPTIONAL REGULATOR RUTR"/>
    <property type="match status" value="1"/>
</dbReference>
<evidence type="ECO:0000313" key="7">
    <source>
        <dbReference type="EMBL" id="MDA0162062.1"/>
    </source>
</evidence>
<dbReference type="InterPro" id="IPR009057">
    <property type="entry name" value="Homeodomain-like_sf"/>
</dbReference>
<proteinExistence type="predicted"/>
<dbReference type="GO" id="GO:0003700">
    <property type="term" value="F:DNA-binding transcription factor activity"/>
    <property type="evidence" value="ECO:0007669"/>
    <property type="project" value="TreeGrafter"/>
</dbReference>
<evidence type="ECO:0000256" key="5">
    <source>
        <dbReference type="PROSITE-ProRule" id="PRU00335"/>
    </source>
</evidence>
<reference evidence="7" key="1">
    <citation type="submission" date="2022-10" db="EMBL/GenBank/DDBJ databases">
        <title>The WGS of Solirubrobacter ginsenosidimutans DSM 21036.</title>
        <authorList>
            <person name="Jiang Z."/>
        </authorList>
    </citation>
    <scope>NUCLEOTIDE SEQUENCE</scope>
    <source>
        <strain evidence="7">DSM 21036</strain>
    </source>
</reference>
<dbReference type="Proteomes" id="UP001149140">
    <property type="component" value="Unassembled WGS sequence"/>
</dbReference>
<evidence type="ECO:0000313" key="8">
    <source>
        <dbReference type="Proteomes" id="UP001149140"/>
    </source>
</evidence>